<evidence type="ECO:0000313" key="4">
    <source>
        <dbReference type="Proteomes" id="UP000681967"/>
    </source>
</evidence>
<reference evidence="2" key="1">
    <citation type="submission" date="2021-02" db="EMBL/GenBank/DDBJ databases">
        <authorList>
            <person name="Nowell W R."/>
        </authorList>
    </citation>
    <scope>NUCLEOTIDE SEQUENCE</scope>
</reference>
<dbReference type="Proteomes" id="UP000681720">
    <property type="component" value="Unassembled WGS sequence"/>
</dbReference>
<dbReference type="SUPFAM" id="SSF50729">
    <property type="entry name" value="PH domain-like"/>
    <property type="match status" value="1"/>
</dbReference>
<gene>
    <name evidence="2" type="ORF">BYL167_LOCUS68163</name>
    <name evidence="3" type="ORF">GIL414_LOCUS78026</name>
</gene>
<proteinExistence type="predicted"/>
<dbReference type="Pfam" id="PF17787">
    <property type="entry name" value="PH_14"/>
    <property type="match status" value="1"/>
</dbReference>
<accession>A0A8S3FKB1</accession>
<dbReference type="EMBL" id="CAJOBH010247242">
    <property type="protein sequence ID" value="CAF5128659.1"/>
    <property type="molecule type" value="Genomic_DNA"/>
</dbReference>
<sequence length="142" mass="15952">MAGYHVSSLKPNEVSANLRAGTFALKWTEDTNKSGSPIAVHLSVDPKGFYLICQNKITKESECFDITLIHDTRTGAEVSLPRGAIENDQMNIGIKDVPLSLKWLTIYYGNTFVPDRDLRVIHFSFPSTAIAREWTDKLFQYG</sequence>
<evidence type="ECO:0000313" key="3">
    <source>
        <dbReference type="EMBL" id="CAF5205608.1"/>
    </source>
</evidence>
<comment type="caution">
    <text evidence="2">The sequence shown here is derived from an EMBL/GenBank/DDBJ whole genome shotgun (WGS) entry which is preliminary data.</text>
</comment>
<organism evidence="2 4">
    <name type="scientific">Rotaria magnacalcarata</name>
    <dbReference type="NCBI Taxonomy" id="392030"/>
    <lineage>
        <taxon>Eukaryota</taxon>
        <taxon>Metazoa</taxon>
        <taxon>Spiralia</taxon>
        <taxon>Gnathifera</taxon>
        <taxon>Rotifera</taxon>
        <taxon>Eurotatoria</taxon>
        <taxon>Bdelloidea</taxon>
        <taxon>Philodinida</taxon>
        <taxon>Philodinidae</taxon>
        <taxon>Rotaria</taxon>
    </lineage>
</organism>
<name>A0A8S3FKB1_9BILA</name>
<protein>
    <recommendedName>
        <fullName evidence="1">PLC-beta PH domain-containing protein</fullName>
    </recommendedName>
</protein>
<dbReference type="AlphaFoldDB" id="A0A8S3FKB1"/>
<evidence type="ECO:0000259" key="1">
    <source>
        <dbReference type="Pfam" id="PF17787"/>
    </source>
</evidence>
<dbReference type="EMBL" id="CAJOBJ010348985">
    <property type="protein sequence ID" value="CAF5205608.1"/>
    <property type="molecule type" value="Genomic_DNA"/>
</dbReference>
<dbReference type="Gene3D" id="2.30.29.240">
    <property type="match status" value="1"/>
</dbReference>
<feature type="domain" description="PLC-beta PH" evidence="1">
    <location>
        <begin position="13"/>
        <end position="140"/>
    </location>
</feature>
<evidence type="ECO:0000313" key="2">
    <source>
        <dbReference type="EMBL" id="CAF5128659.1"/>
    </source>
</evidence>
<feature type="non-terminal residue" evidence="2">
    <location>
        <position position="142"/>
    </location>
</feature>
<dbReference type="Proteomes" id="UP000681967">
    <property type="component" value="Unassembled WGS sequence"/>
</dbReference>
<dbReference type="InterPro" id="IPR037862">
    <property type="entry name" value="PLC-beta_PH"/>
</dbReference>